<sequence>MPDLLDEEQNSEQASTEYGQLALRPRSDKMDDGQPQQAGATEKAAKKRSRRQKRAEHPRVFLARRQAERAAGLETNKNATTTTTTTTMTPADLTPQRRSARLQRTKTQQERDEELISSQLETA</sequence>
<evidence type="ECO:0000313" key="3">
    <source>
        <dbReference type="Proteomes" id="UP001056384"/>
    </source>
</evidence>
<name>A0A9Q9EPU4_9PEZI</name>
<organism evidence="2 3">
    <name type="scientific">Septoria linicola</name>
    <dbReference type="NCBI Taxonomy" id="215465"/>
    <lineage>
        <taxon>Eukaryota</taxon>
        <taxon>Fungi</taxon>
        <taxon>Dikarya</taxon>
        <taxon>Ascomycota</taxon>
        <taxon>Pezizomycotina</taxon>
        <taxon>Dothideomycetes</taxon>
        <taxon>Dothideomycetidae</taxon>
        <taxon>Mycosphaerellales</taxon>
        <taxon>Mycosphaerellaceae</taxon>
        <taxon>Septoria</taxon>
    </lineage>
</organism>
<keyword evidence="3" id="KW-1185">Reference proteome</keyword>
<reference evidence="2" key="1">
    <citation type="submission" date="2022-06" db="EMBL/GenBank/DDBJ databases">
        <title>Complete genome sequences of two strains of the flax pathogen Septoria linicola.</title>
        <authorList>
            <person name="Lapalu N."/>
            <person name="Simon A."/>
            <person name="Demenou B."/>
            <person name="Paumier D."/>
            <person name="Guillot M.-P."/>
            <person name="Gout L."/>
            <person name="Valade R."/>
        </authorList>
    </citation>
    <scope>NUCLEOTIDE SEQUENCE</scope>
    <source>
        <strain evidence="2">SE15195</strain>
    </source>
</reference>
<feature type="region of interest" description="Disordered" evidence="1">
    <location>
        <begin position="1"/>
        <end position="123"/>
    </location>
</feature>
<proteinExistence type="predicted"/>
<evidence type="ECO:0000256" key="1">
    <source>
        <dbReference type="SAM" id="MobiDB-lite"/>
    </source>
</evidence>
<feature type="compositionally biased region" description="Low complexity" evidence="1">
    <location>
        <begin position="80"/>
        <end position="89"/>
    </location>
</feature>
<evidence type="ECO:0000313" key="2">
    <source>
        <dbReference type="EMBL" id="USW58097.1"/>
    </source>
</evidence>
<accession>A0A9Q9EPU4</accession>
<feature type="compositionally biased region" description="Basic residues" evidence="1">
    <location>
        <begin position="45"/>
        <end position="56"/>
    </location>
</feature>
<feature type="compositionally biased region" description="Acidic residues" evidence="1">
    <location>
        <begin position="1"/>
        <end position="10"/>
    </location>
</feature>
<dbReference type="AlphaFoldDB" id="A0A9Q9EPU4"/>
<dbReference type="Proteomes" id="UP001056384">
    <property type="component" value="Chromosome 10"/>
</dbReference>
<protein>
    <submittedName>
        <fullName evidence="2">Uncharacterized protein</fullName>
    </submittedName>
</protein>
<gene>
    <name evidence="2" type="ORF">Slin15195_G114160</name>
</gene>
<dbReference type="EMBL" id="CP099427">
    <property type="protein sequence ID" value="USW58097.1"/>
    <property type="molecule type" value="Genomic_DNA"/>
</dbReference>